<keyword evidence="2" id="KW-0472">Membrane</keyword>
<reference evidence="3" key="1">
    <citation type="submission" date="2021-02" db="EMBL/GenBank/DDBJ databases">
        <authorList>
            <person name="Nowell W R."/>
        </authorList>
    </citation>
    <scope>NUCLEOTIDE SEQUENCE</scope>
</reference>
<evidence type="ECO:0000256" key="1">
    <source>
        <dbReference type="SAM" id="MobiDB-lite"/>
    </source>
</evidence>
<feature type="region of interest" description="Disordered" evidence="1">
    <location>
        <begin position="1"/>
        <end position="52"/>
    </location>
</feature>
<keyword evidence="2" id="KW-1133">Transmembrane helix</keyword>
<dbReference type="EMBL" id="CAJNOT010002105">
    <property type="protein sequence ID" value="CAF1284705.1"/>
    <property type="molecule type" value="Genomic_DNA"/>
</dbReference>
<dbReference type="AlphaFoldDB" id="A0A815CAQ3"/>
<keyword evidence="2" id="KW-0812">Transmembrane</keyword>
<organism evidence="3 4">
    <name type="scientific">Rotaria sordida</name>
    <dbReference type="NCBI Taxonomy" id="392033"/>
    <lineage>
        <taxon>Eukaryota</taxon>
        <taxon>Metazoa</taxon>
        <taxon>Spiralia</taxon>
        <taxon>Gnathifera</taxon>
        <taxon>Rotifera</taxon>
        <taxon>Eurotatoria</taxon>
        <taxon>Bdelloidea</taxon>
        <taxon>Philodinida</taxon>
        <taxon>Philodinidae</taxon>
        <taxon>Rotaria</taxon>
    </lineage>
</organism>
<proteinExistence type="predicted"/>
<sequence length="348" mass="39280">MSITTSSNSNNVLIESGTTEPLVSPPNIIQQSSTGATTITTSNESSISPNSSRRATISLIPPISTRLVNVSTINTTPVPNKLPLTTTSTNTFLYHDGRMLLTSAAKKMSNSIPATSKNTTSTATNQESNHTFTISNDNVDERVTLSNDESMWHFKISKSEQDAYDRDIHRLRFIVKPKGRASQNISITEINVLLRSTHKLRRQMLLEKKDAEFSLKVVQHQEIFHQEALIYEYSLIKNKLFSYEKLEHEARTLLDIHIRKYSISNEHFNGLSDFHPQIGVLMVPSAKSGVEKAFMFIKNLPYKMYIHIGITGLHKILAFLVIVYMNLNHWPTHKLLLMLIENSKGNSN</sequence>
<name>A0A815CAQ3_9BILA</name>
<evidence type="ECO:0000256" key="2">
    <source>
        <dbReference type="SAM" id="Phobius"/>
    </source>
</evidence>
<accession>A0A815CAQ3</accession>
<feature type="compositionally biased region" description="Polar residues" evidence="1">
    <location>
        <begin position="1"/>
        <end position="35"/>
    </location>
</feature>
<evidence type="ECO:0000313" key="4">
    <source>
        <dbReference type="Proteomes" id="UP000663864"/>
    </source>
</evidence>
<dbReference type="Proteomes" id="UP000663864">
    <property type="component" value="Unassembled WGS sequence"/>
</dbReference>
<feature type="compositionally biased region" description="Low complexity" evidence="1">
    <location>
        <begin position="36"/>
        <end position="52"/>
    </location>
</feature>
<comment type="caution">
    <text evidence="3">The sequence shown here is derived from an EMBL/GenBank/DDBJ whole genome shotgun (WGS) entry which is preliminary data.</text>
</comment>
<gene>
    <name evidence="3" type="ORF">ZHD862_LOCUS27120</name>
</gene>
<feature type="transmembrane region" description="Helical" evidence="2">
    <location>
        <begin position="304"/>
        <end position="327"/>
    </location>
</feature>
<protein>
    <submittedName>
        <fullName evidence="3">Uncharacterized protein</fullName>
    </submittedName>
</protein>
<evidence type="ECO:0000313" key="3">
    <source>
        <dbReference type="EMBL" id="CAF1284705.1"/>
    </source>
</evidence>